<dbReference type="PANTHER" id="PTHR37604:SF1">
    <property type="entry name" value="TRANSCRIPTION INITIATION FACTOR TFIID SUBUNIT"/>
    <property type="match status" value="1"/>
</dbReference>
<keyword evidence="3" id="KW-1185">Reference proteome</keyword>
<dbReference type="Proteomes" id="UP001159364">
    <property type="component" value="Linkage Group LG03"/>
</dbReference>
<dbReference type="GO" id="GO:0046982">
    <property type="term" value="F:protein heterodimerization activity"/>
    <property type="evidence" value="ECO:0007669"/>
    <property type="project" value="InterPro"/>
</dbReference>
<dbReference type="AlphaFoldDB" id="A0AAV8TYG2"/>
<comment type="caution">
    <text evidence="2">The sequence shown here is derived from an EMBL/GenBank/DDBJ whole genome shotgun (WGS) entry which is preliminary data.</text>
</comment>
<reference evidence="2 3" key="1">
    <citation type="submission" date="2021-09" db="EMBL/GenBank/DDBJ databases">
        <title>Genomic insights and catalytic innovation underlie evolution of tropane alkaloids biosynthesis.</title>
        <authorList>
            <person name="Wang Y.-J."/>
            <person name="Tian T."/>
            <person name="Huang J.-P."/>
            <person name="Huang S.-X."/>
        </authorList>
    </citation>
    <scope>NUCLEOTIDE SEQUENCE [LARGE SCALE GENOMIC DNA]</scope>
    <source>
        <strain evidence="2">KIB-2018</strain>
        <tissue evidence="2">Leaf</tissue>
    </source>
</reference>
<accession>A0AAV8TYG2</accession>
<name>A0AAV8TYG2_9ROSI</name>
<organism evidence="2 3">
    <name type="scientific">Erythroxylum novogranatense</name>
    <dbReference type="NCBI Taxonomy" id="1862640"/>
    <lineage>
        <taxon>Eukaryota</taxon>
        <taxon>Viridiplantae</taxon>
        <taxon>Streptophyta</taxon>
        <taxon>Embryophyta</taxon>
        <taxon>Tracheophyta</taxon>
        <taxon>Spermatophyta</taxon>
        <taxon>Magnoliopsida</taxon>
        <taxon>eudicotyledons</taxon>
        <taxon>Gunneridae</taxon>
        <taxon>Pentapetalae</taxon>
        <taxon>rosids</taxon>
        <taxon>fabids</taxon>
        <taxon>Malpighiales</taxon>
        <taxon>Erythroxylaceae</taxon>
        <taxon>Erythroxylum</taxon>
    </lineage>
</organism>
<proteinExistence type="predicted"/>
<feature type="region of interest" description="Disordered" evidence="1">
    <location>
        <begin position="568"/>
        <end position="593"/>
    </location>
</feature>
<evidence type="ECO:0000313" key="3">
    <source>
        <dbReference type="Proteomes" id="UP001159364"/>
    </source>
</evidence>
<evidence type="ECO:0000256" key="1">
    <source>
        <dbReference type="SAM" id="MobiDB-lite"/>
    </source>
</evidence>
<dbReference type="EMBL" id="JAIWQS010000003">
    <property type="protein sequence ID" value="KAJ8771230.1"/>
    <property type="molecule type" value="Genomic_DNA"/>
</dbReference>
<dbReference type="PANTHER" id="PTHR37604">
    <property type="entry name" value="TRANSCRIPTION INITIATION FACTOR TFIID SUBUNIT"/>
    <property type="match status" value="1"/>
</dbReference>
<evidence type="ECO:0008006" key="4">
    <source>
        <dbReference type="Google" id="ProtNLM"/>
    </source>
</evidence>
<evidence type="ECO:0000313" key="2">
    <source>
        <dbReference type="EMBL" id="KAJ8771230.1"/>
    </source>
</evidence>
<dbReference type="InterPro" id="IPR009072">
    <property type="entry name" value="Histone-fold"/>
</dbReference>
<gene>
    <name evidence="2" type="ORF">K2173_026102</name>
</gene>
<protein>
    <recommendedName>
        <fullName evidence="4">Bromodomain associated domain-containing protein</fullName>
    </recommendedName>
</protein>
<feature type="compositionally biased region" description="Basic and acidic residues" evidence="1">
    <location>
        <begin position="580"/>
        <end position="593"/>
    </location>
</feature>
<dbReference type="Gene3D" id="1.10.20.10">
    <property type="entry name" value="Histone, subunit A"/>
    <property type="match status" value="1"/>
</dbReference>
<sequence>MSLLGDDGRGFELARKLESLGVWRSWLGESLYTAFVHSLSSPSSWDSFMSSKSQIHLQLRARALLFDKASVSLFLHSNSPSNSNSNSSTSTTATAGVVSKLNPNYLQLHGDDVYFTLEGGDSRREGGAAAPNATSLMTHSKSTFTGSRFTEPEADKLSQRFRNEELPETWYNQFIEKYKISKPYRLSLGDRDSEKRSPEEMANYLRLLERHKRRRVAFRQDKQAVSGSSAMESNTCNSIDEDVSLLPETMFISNCVPDSAFPPIVREQSNQKMEFGGVLDMLTQTRNTVVIERLGISVEQGGSVYRGKSSSEGNRKHLGEEQALHMSKKVIARMLNRVGFDSGTEVPVEVFSQLLSCHICKLGRILKILSDSYRKQCSAFELLKMFLQTVGHSNVMNLMELVKDGTRTVVQPTQQLPSLHGIQSQFQTQHQNALRLPQQIQIPRQMHPQMQQMMAHSQNLALQQQQLERMRRRQPPTPTPRPGMDMDKDRPLVQVKVENPPELPMDNNAFNSIHARQMQLRQQQIAAMTNLHAQSGNQLRQVASMQVPQVQSPNMGIVRAPPVKVEGFSELMGGDSNSTFKHDSEENRLTSPK</sequence>